<sequence>MAQLYTQGKCHGIHPFIVQIRSLEDHKPLPGVTLGDIGPKMALNVIDNGFLYVDHVRIPHNHLLMKHCQLQKDGTYIANENNKVFYGSMMYVRAVIILDTYHKLASAVTIAIRYSAVRRQTVLYPNKDEEQILNFQTQQYKLFTVLSKAFAFFFTGSSAIAAYKKVFSDNNEDKEQQFKSLHALLAGLKAISTWNTAEGIKICREACGGHGFSMSSGLPQLESLTCASCTYEGDNTVMLLQTGRYLLKCAQELSNGTKLQGTVAYLEEDFSMGHTQVGGNLHLPALLRLYQHSSQVNLMQVFQQFSKKLASGNSFEEVWNMMSVNIMKSAMAHCLIYTVKTFITGVNDIEQPELKLVLMDLCKLYCVHGIIENLSNFLLPGLLTEIQVSELNDAMFNLLTKIRPNAVTLVDAFAITDRKLNSTLGRYDGQVYSALYDYAMGSPLNKTKVHVSYHRHLQDFLKERQLKANLVSTCTTYSLLLFIRTLFSPTLSHSPVRIL</sequence>
<keyword evidence="6" id="KW-0274">FAD</keyword>
<evidence type="ECO:0000256" key="2">
    <source>
        <dbReference type="ARBA" id="ARBA00004275"/>
    </source>
</evidence>
<dbReference type="Gene3D" id="1.20.140.10">
    <property type="entry name" value="Butyryl-CoA Dehydrogenase, subunit A, domain 3"/>
    <property type="match status" value="2"/>
</dbReference>
<dbReference type="GO" id="GO:0005504">
    <property type="term" value="F:fatty acid binding"/>
    <property type="evidence" value="ECO:0007669"/>
    <property type="project" value="TreeGrafter"/>
</dbReference>
<dbReference type="OrthoDB" id="538336at2759"/>
<feature type="domain" description="Acyl-CoA oxidase C-terminal" evidence="11">
    <location>
        <begin position="284"/>
        <end position="462"/>
    </location>
</feature>
<keyword evidence="8 13" id="KW-0560">Oxidoreductase</keyword>
<accession>A0A812BLC3</accession>
<dbReference type="Gene3D" id="2.40.110.10">
    <property type="entry name" value="Butyryl-CoA Dehydrogenase, subunit A, domain 2"/>
    <property type="match status" value="1"/>
</dbReference>
<evidence type="ECO:0000256" key="3">
    <source>
        <dbReference type="ARBA" id="ARBA00004846"/>
    </source>
</evidence>
<dbReference type="EMBL" id="CAHIKZ030000717">
    <property type="protein sequence ID" value="CAE1235323.1"/>
    <property type="molecule type" value="Genomic_DNA"/>
</dbReference>
<evidence type="ECO:0000259" key="11">
    <source>
        <dbReference type="Pfam" id="PF01756"/>
    </source>
</evidence>
<keyword evidence="7" id="KW-0276">Fatty acid metabolism</keyword>
<evidence type="ECO:0000256" key="7">
    <source>
        <dbReference type="ARBA" id="ARBA00022832"/>
    </source>
</evidence>
<dbReference type="SUPFAM" id="SSF56645">
    <property type="entry name" value="Acyl-CoA dehydrogenase NM domain-like"/>
    <property type="match status" value="1"/>
</dbReference>
<comment type="pathway">
    <text evidence="3">Lipid metabolism; peroxisomal fatty acid beta-oxidation.</text>
</comment>
<dbReference type="Pfam" id="PF01756">
    <property type="entry name" value="ACOX"/>
    <property type="match status" value="1"/>
</dbReference>
<comment type="caution">
    <text evidence="13">The sequence shown here is derived from an EMBL/GenBank/DDBJ whole genome shotgun (WGS) entry which is preliminary data.</text>
</comment>
<dbReference type="InterPro" id="IPR002655">
    <property type="entry name" value="Acyl-CoA_oxidase_C"/>
</dbReference>
<evidence type="ECO:0000256" key="9">
    <source>
        <dbReference type="ARBA" id="ARBA00023098"/>
    </source>
</evidence>
<keyword evidence="10" id="KW-0576">Peroxisome</keyword>
<dbReference type="InterPro" id="IPR055060">
    <property type="entry name" value="ACOX_C_alpha1"/>
</dbReference>
<dbReference type="InterPro" id="IPR046373">
    <property type="entry name" value="Acyl-CoA_Oxase/DH_mid-dom_sf"/>
</dbReference>
<evidence type="ECO:0000256" key="5">
    <source>
        <dbReference type="ARBA" id="ARBA00022630"/>
    </source>
</evidence>
<dbReference type="FunFam" id="1.20.140.10:FF:000005">
    <property type="entry name" value="Acyl-coenzyme A oxidase"/>
    <property type="match status" value="1"/>
</dbReference>
<evidence type="ECO:0000256" key="4">
    <source>
        <dbReference type="ARBA" id="ARBA00006288"/>
    </source>
</evidence>
<protein>
    <submittedName>
        <fullName evidence="13">E1.3.3.6</fullName>
        <ecNumber evidence="13">1.3.3.6</ecNumber>
    </submittedName>
</protein>
<dbReference type="PANTHER" id="PTHR10909:SF250">
    <property type="entry name" value="PEROXISOMAL ACYL-COENZYME A OXIDASE 1"/>
    <property type="match status" value="1"/>
</dbReference>
<dbReference type="InterPro" id="IPR009100">
    <property type="entry name" value="AcylCoA_DH/oxidase_NM_dom_sf"/>
</dbReference>
<organism evidence="13 14">
    <name type="scientific">Acanthosepion pharaonis</name>
    <name type="common">Pharaoh cuttlefish</name>
    <name type="synonym">Sepia pharaonis</name>
    <dbReference type="NCBI Taxonomy" id="158019"/>
    <lineage>
        <taxon>Eukaryota</taxon>
        <taxon>Metazoa</taxon>
        <taxon>Spiralia</taxon>
        <taxon>Lophotrochozoa</taxon>
        <taxon>Mollusca</taxon>
        <taxon>Cephalopoda</taxon>
        <taxon>Coleoidea</taxon>
        <taxon>Decapodiformes</taxon>
        <taxon>Sepiida</taxon>
        <taxon>Sepiina</taxon>
        <taxon>Sepiidae</taxon>
        <taxon>Acanthosepion</taxon>
    </lineage>
</organism>
<evidence type="ECO:0000313" key="14">
    <source>
        <dbReference type="Proteomes" id="UP000597762"/>
    </source>
</evidence>
<keyword evidence="9" id="KW-0443">Lipid metabolism</keyword>
<dbReference type="InterPro" id="IPR012258">
    <property type="entry name" value="Acyl-CoA_oxidase"/>
</dbReference>
<dbReference type="SUPFAM" id="SSF47203">
    <property type="entry name" value="Acyl-CoA dehydrogenase C-terminal domain-like"/>
    <property type="match status" value="2"/>
</dbReference>
<keyword evidence="14" id="KW-1185">Reference proteome</keyword>
<reference evidence="13" key="1">
    <citation type="submission" date="2021-01" db="EMBL/GenBank/DDBJ databases">
        <authorList>
            <person name="Li R."/>
            <person name="Bekaert M."/>
        </authorList>
    </citation>
    <scope>NUCLEOTIDE SEQUENCE</scope>
    <source>
        <strain evidence="13">Farmed</strain>
    </source>
</reference>
<name>A0A812BLC3_ACAPH</name>
<dbReference type="Proteomes" id="UP000597762">
    <property type="component" value="Unassembled WGS sequence"/>
</dbReference>
<comment type="cofactor">
    <cofactor evidence="1">
        <name>FAD</name>
        <dbReference type="ChEBI" id="CHEBI:57692"/>
    </cofactor>
</comment>
<evidence type="ECO:0000256" key="8">
    <source>
        <dbReference type="ARBA" id="ARBA00023002"/>
    </source>
</evidence>
<evidence type="ECO:0000256" key="10">
    <source>
        <dbReference type="ARBA" id="ARBA00023140"/>
    </source>
</evidence>
<dbReference type="AlphaFoldDB" id="A0A812BLC3"/>
<comment type="subcellular location">
    <subcellularLocation>
        <location evidence="2">Peroxisome</location>
    </subcellularLocation>
</comment>
<dbReference type="GO" id="GO:0005777">
    <property type="term" value="C:peroxisome"/>
    <property type="evidence" value="ECO:0007669"/>
    <property type="project" value="UniProtKB-SubCell"/>
</dbReference>
<dbReference type="Pfam" id="PF22924">
    <property type="entry name" value="ACOX_C_alpha1"/>
    <property type="match status" value="1"/>
</dbReference>
<evidence type="ECO:0000256" key="1">
    <source>
        <dbReference type="ARBA" id="ARBA00001974"/>
    </source>
</evidence>
<gene>
    <name evidence="13" type="ORF">SPHA_19732</name>
</gene>
<proteinExistence type="inferred from homology"/>
<dbReference type="GO" id="GO:0003997">
    <property type="term" value="F:acyl-CoA oxidase activity"/>
    <property type="evidence" value="ECO:0007669"/>
    <property type="project" value="UniProtKB-EC"/>
</dbReference>
<evidence type="ECO:0000313" key="13">
    <source>
        <dbReference type="EMBL" id="CAE1235323.1"/>
    </source>
</evidence>
<evidence type="ECO:0000256" key="6">
    <source>
        <dbReference type="ARBA" id="ARBA00022827"/>
    </source>
</evidence>
<dbReference type="FunFam" id="1.20.140.10:FF:000013">
    <property type="entry name" value="Acyl-coenzyme A oxidase"/>
    <property type="match status" value="1"/>
</dbReference>
<evidence type="ECO:0000259" key="12">
    <source>
        <dbReference type="Pfam" id="PF22924"/>
    </source>
</evidence>
<dbReference type="GO" id="GO:0033540">
    <property type="term" value="P:fatty acid beta-oxidation using acyl-CoA oxidase"/>
    <property type="evidence" value="ECO:0007669"/>
    <property type="project" value="TreeGrafter"/>
</dbReference>
<dbReference type="InterPro" id="IPR036250">
    <property type="entry name" value="AcylCo_DH-like_C"/>
</dbReference>
<feature type="domain" description="Acyl-CoA oxidase C-alpha1" evidence="12">
    <location>
        <begin position="86"/>
        <end position="247"/>
    </location>
</feature>
<dbReference type="GO" id="GO:0055088">
    <property type="term" value="P:lipid homeostasis"/>
    <property type="evidence" value="ECO:0007669"/>
    <property type="project" value="TreeGrafter"/>
</dbReference>
<comment type="similarity">
    <text evidence="4">Belongs to the acyl-CoA oxidase family.</text>
</comment>
<dbReference type="EC" id="1.3.3.6" evidence="13"/>
<dbReference type="PANTHER" id="PTHR10909">
    <property type="entry name" value="ELECTRON TRANSPORT OXIDOREDUCTASE"/>
    <property type="match status" value="1"/>
</dbReference>
<dbReference type="GO" id="GO:0071949">
    <property type="term" value="F:FAD binding"/>
    <property type="evidence" value="ECO:0007669"/>
    <property type="project" value="InterPro"/>
</dbReference>
<keyword evidence="5" id="KW-0285">Flavoprotein</keyword>